<dbReference type="Pfam" id="PF02325">
    <property type="entry name" value="CCB3_YggT"/>
    <property type="match status" value="1"/>
</dbReference>
<feature type="transmembrane region" description="Helical" evidence="2">
    <location>
        <begin position="63"/>
        <end position="86"/>
    </location>
</feature>
<proteinExistence type="inferred from homology"/>
<name>A0A6G8APQ5_9ENTE</name>
<dbReference type="Proteomes" id="UP000500890">
    <property type="component" value="Chromosome"/>
</dbReference>
<keyword evidence="4" id="KW-1185">Reference proteome</keyword>
<evidence type="ECO:0000313" key="4">
    <source>
        <dbReference type="Proteomes" id="UP000500890"/>
    </source>
</evidence>
<keyword evidence="2" id="KW-0812">Transmembrane</keyword>
<organism evidence="3 4">
    <name type="scientific">Vagococcus coleopterorum</name>
    <dbReference type="NCBI Taxonomy" id="2714946"/>
    <lineage>
        <taxon>Bacteria</taxon>
        <taxon>Bacillati</taxon>
        <taxon>Bacillota</taxon>
        <taxon>Bacilli</taxon>
        <taxon>Lactobacillales</taxon>
        <taxon>Enterococcaceae</taxon>
        <taxon>Vagococcus</taxon>
    </lineage>
</organism>
<dbReference type="PANTHER" id="PTHR33219:SF14">
    <property type="entry name" value="PROTEIN COFACTOR ASSEMBLY OF COMPLEX C SUBUNIT B CCB3, CHLOROPLASTIC-RELATED"/>
    <property type="match status" value="1"/>
</dbReference>
<reference evidence="3 4" key="1">
    <citation type="submission" date="2020-03" db="EMBL/GenBank/DDBJ databases">
        <title>Vagococcus sp. nov., isolated from beetles.</title>
        <authorList>
            <person name="Hyun D.-W."/>
            <person name="Bae J.-W."/>
        </authorList>
    </citation>
    <scope>NUCLEOTIDE SEQUENCE [LARGE SCALE GENOMIC DNA]</scope>
    <source>
        <strain evidence="3 4">HDW17A</strain>
    </source>
</reference>
<dbReference type="GO" id="GO:0016020">
    <property type="term" value="C:membrane"/>
    <property type="evidence" value="ECO:0007669"/>
    <property type="project" value="InterPro"/>
</dbReference>
<feature type="transmembrane region" description="Helical" evidence="2">
    <location>
        <begin position="12"/>
        <end position="30"/>
    </location>
</feature>
<gene>
    <name evidence="3" type="ORF">G7081_07590</name>
</gene>
<sequence length="91" mass="10329">MWVYNLIQLINLAVEIYSAALIVYALLSWFPGAYDSAIGRFLSKICDPYIQIFERLNLNFGGISFSIMVALFALYFGQAVIVKLLIKLFLV</sequence>
<evidence type="ECO:0000313" key="3">
    <source>
        <dbReference type="EMBL" id="QIL46949.1"/>
    </source>
</evidence>
<evidence type="ECO:0000256" key="1">
    <source>
        <dbReference type="ARBA" id="ARBA00010894"/>
    </source>
</evidence>
<comment type="similarity">
    <text evidence="1">Belongs to the YggT family.</text>
</comment>
<dbReference type="EMBL" id="CP049886">
    <property type="protein sequence ID" value="QIL46949.1"/>
    <property type="molecule type" value="Genomic_DNA"/>
</dbReference>
<dbReference type="InterPro" id="IPR003425">
    <property type="entry name" value="CCB3/YggT"/>
</dbReference>
<keyword evidence="2" id="KW-1133">Transmembrane helix</keyword>
<dbReference type="RefSeq" id="WP_166008336.1">
    <property type="nucleotide sequence ID" value="NZ_CP049886.1"/>
</dbReference>
<evidence type="ECO:0000256" key="2">
    <source>
        <dbReference type="SAM" id="Phobius"/>
    </source>
</evidence>
<dbReference type="KEGG" id="vah:G7081_07590"/>
<accession>A0A6G8APQ5</accession>
<dbReference type="PANTHER" id="PTHR33219">
    <property type="entry name" value="YLMG HOMOLOG PROTEIN 2, CHLOROPLASTIC"/>
    <property type="match status" value="1"/>
</dbReference>
<dbReference type="AlphaFoldDB" id="A0A6G8APQ5"/>
<keyword evidence="2" id="KW-0472">Membrane</keyword>
<protein>
    <submittedName>
        <fullName evidence="3">YggT family protein</fullName>
    </submittedName>
</protein>